<dbReference type="EMBL" id="JBHRZH010000006">
    <property type="protein sequence ID" value="MFC3760646.1"/>
    <property type="molecule type" value="Genomic_DNA"/>
</dbReference>
<keyword evidence="3" id="KW-0378">Hydrolase</keyword>
<dbReference type="PANTHER" id="PTHR47396:SF1">
    <property type="entry name" value="ATP-DEPENDENT HELICASE IRC3-RELATED"/>
    <property type="match status" value="1"/>
</dbReference>
<feature type="transmembrane region" description="Helical" evidence="1">
    <location>
        <begin position="690"/>
        <end position="723"/>
    </location>
</feature>
<evidence type="ECO:0000259" key="2">
    <source>
        <dbReference type="PROSITE" id="PS51192"/>
    </source>
</evidence>
<sequence>MRDLAAAYAMTAAPYPLRVHQARALSEIDRLMVDGDRRRAWVVLPPGTGKTLVGLETIRRLGAQAVVFGPNTAIQSQWVRQWSAFTPATVPAGISRTLDAPVTALMYQALATFDADEEVDEEGHSGSPLMGRLHPNGRALVEVLRATSPLTIVLDECHHLLEVWGRLVAELLELVPHAHVLGLTATPPRSLTRDQALLVDELFGSAVYGTSIPSVVREGHLAPFAELAWLTTPTPTEADWLTAQAERFAELVTDLLDPSFGSTSFLSWLDVRFVHRSPPIPWHRLERDEPLLTAAALRLHYAGLLALPPDARLREEHRHPPTADDWVCLLDDWVRRCVGSDDAVLDELRRALPSVGYSLTRRGVRSGRSPVDRVLARSASKSAACVEITAAEARSLGDRLRMLILCDHERAAATLPATLRGVLAAEAGSARLVLAGLLADPRTRSLAPMLVTGRTVAAGAETATAFARYADVELEVGTPDADGIVELTGRWTSRTWVPLVTAFFEAGFCRVLVGTRGLLGEGWDARGVSGLVDLTTATTPTAVVQTRGRALRTDPGWLDKVAITWTVVCVTEDHPKGAADWDRFVRKHNGYFGIDETGEIVDGVAHVDDAFSPFAPPKVASFDAVNASMLARAEARSVVRALWRVGEPYDDRPVHTLRIRTPTARPAVVPAQPPASVPTVAGVAARTPRWVVPVAAVLALALLVTVFGLPAVAAVAALGLLGVGAYAVERRGRVVADAARPVDPMRLAYAVADGLHAAGLTPAGASAVAVKVDETGEYRIAMHDVPAEASREFAVALDEVLSPMTSPRYVVPRYVLDTVDGLADRLRAGASSMVGRLRPTAVVWHAVPTALGQNAKRVRAFAAAWTHWVSAGTPLYTGSPEGEGVLAAHRGSDPMQATTAMRLSWE</sequence>
<proteinExistence type="predicted"/>
<comment type="caution">
    <text evidence="3">The sequence shown here is derived from an EMBL/GenBank/DDBJ whole genome shotgun (WGS) entry which is preliminary data.</text>
</comment>
<keyword evidence="4" id="KW-1185">Reference proteome</keyword>
<keyword evidence="3" id="KW-0547">Nucleotide-binding</keyword>
<reference evidence="4" key="1">
    <citation type="journal article" date="2019" name="Int. J. Syst. Evol. Microbiol.">
        <title>The Global Catalogue of Microorganisms (GCM) 10K type strain sequencing project: providing services to taxonomists for standard genome sequencing and annotation.</title>
        <authorList>
            <consortium name="The Broad Institute Genomics Platform"/>
            <consortium name="The Broad Institute Genome Sequencing Center for Infectious Disease"/>
            <person name="Wu L."/>
            <person name="Ma J."/>
        </authorList>
    </citation>
    <scope>NUCLEOTIDE SEQUENCE [LARGE SCALE GENOMIC DNA]</scope>
    <source>
        <strain evidence="4">CGMCC 4.7241</strain>
    </source>
</reference>
<organism evidence="3 4">
    <name type="scientific">Tenggerimyces flavus</name>
    <dbReference type="NCBI Taxonomy" id="1708749"/>
    <lineage>
        <taxon>Bacteria</taxon>
        <taxon>Bacillati</taxon>
        <taxon>Actinomycetota</taxon>
        <taxon>Actinomycetes</taxon>
        <taxon>Propionibacteriales</taxon>
        <taxon>Nocardioidaceae</taxon>
        <taxon>Tenggerimyces</taxon>
    </lineage>
</organism>
<dbReference type="Gene3D" id="3.40.50.300">
    <property type="entry name" value="P-loop containing nucleotide triphosphate hydrolases"/>
    <property type="match status" value="2"/>
</dbReference>
<dbReference type="InterPro" id="IPR050742">
    <property type="entry name" value="Helicase_Restrict-Modif_Enz"/>
</dbReference>
<dbReference type="SUPFAM" id="SSF52540">
    <property type="entry name" value="P-loop containing nucleoside triphosphate hydrolases"/>
    <property type="match status" value="2"/>
</dbReference>
<name>A0ABV7Y5T1_9ACTN</name>
<feature type="domain" description="Helicase ATP-binding" evidence="2">
    <location>
        <begin position="31"/>
        <end position="205"/>
    </location>
</feature>
<keyword evidence="1" id="KW-1133">Transmembrane helix</keyword>
<dbReference type="InterPro" id="IPR014001">
    <property type="entry name" value="Helicase_ATP-bd"/>
</dbReference>
<dbReference type="InterPro" id="IPR027417">
    <property type="entry name" value="P-loop_NTPase"/>
</dbReference>
<dbReference type="RefSeq" id="WP_307782320.1">
    <property type="nucleotide sequence ID" value="NZ_JAFBCM010000001.1"/>
</dbReference>
<keyword evidence="3" id="KW-0347">Helicase</keyword>
<dbReference type="Proteomes" id="UP001595699">
    <property type="component" value="Unassembled WGS sequence"/>
</dbReference>
<dbReference type="GO" id="GO:0004386">
    <property type="term" value="F:helicase activity"/>
    <property type="evidence" value="ECO:0007669"/>
    <property type="project" value="UniProtKB-KW"/>
</dbReference>
<keyword evidence="3" id="KW-0067">ATP-binding</keyword>
<dbReference type="InterPro" id="IPR006935">
    <property type="entry name" value="Helicase/UvrB_N"/>
</dbReference>
<dbReference type="SMART" id="SM00487">
    <property type="entry name" value="DEXDc"/>
    <property type="match status" value="1"/>
</dbReference>
<dbReference type="PROSITE" id="PS51192">
    <property type="entry name" value="HELICASE_ATP_BIND_1"/>
    <property type="match status" value="1"/>
</dbReference>
<evidence type="ECO:0000313" key="3">
    <source>
        <dbReference type="EMBL" id="MFC3760646.1"/>
    </source>
</evidence>
<keyword evidence="1" id="KW-0812">Transmembrane</keyword>
<protein>
    <submittedName>
        <fullName evidence="3">DEAD/DEAH box helicase family protein</fullName>
    </submittedName>
</protein>
<accession>A0ABV7Y5T1</accession>
<dbReference type="Pfam" id="PF04851">
    <property type="entry name" value="ResIII"/>
    <property type="match status" value="1"/>
</dbReference>
<gene>
    <name evidence="3" type="ORF">ACFOUW_07340</name>
</gene>
<dbReference type="PANTHER" id="PTHR47396">
    <property type="entry name" value="TYPE I RESTRICTION ENZYME ECOKI R PROTEIN"/>
    <property type="match status" value="1"/>
</dbReference>
<evidence type="ECO:0000313" key="4">
    <source>
        <dbReference type="Proteomes" id="UP001595699"/>
    </source>
</evidence>
<evidence type="ECO:0000256" key="1">
    <source>
        <dbReference type="SAM" id="Phobius"/>
    </source>
</evidence>
<keyword evidence="1" id="KW-0472">Membrane</keyword>